<evidence type="ECO:0000313" key="3">
    <source>
        <dbReference type="Proteomes" id="UP001596058"/>
    </source>
</evidence>
<dbReference type="Proteomes" id="UP001596058">
    <property type="component" value="Unassembled WGS sequence"/>
</dbReference>
<keyword evidence="3" id="KW-1185">Reference proteome</keyword>
<dbReference type="InterPro" id="IPR006680">
    <property type="entry name" value="Amidohydro-rel"/>
</dbReference>
<reference evidence="3" key="1">
    <citation type="journal article" date="2019" name="Int. J. Syst. Evol. Microbiol.">
        <title>The Global Catalogue of Microorganisms (GCM) 10K type strain sequencing project: providing services to taxonomists for standard genome sequencing and annotation.</title>
        <authorList>
            <consortium name="The Broad Institute Genomics Platform"/>
            <consortium name="The Broad Institute Genome Sequencing Center for Infectious Disease"/>
            <person name="Wu L."/>
            <person name="Ma J."/>
        </authorList>
    </citation>
    <scope>NUCLEOTIDE SEQUENCE [LARGE SCALE GENOMIC DNA]</scope>
    <source>
        <strain evidence="3">CCUG 53903</strain>
    </source>
</reference>
<accession>A0ABW1CPE9</accession>
<dbReference type="PANTHER" id="PTHR43135:SF3">
    <property type="entry name" value="ALPHA-D-RIBOSE 1-METHYLPHOSPHONATE 5-TRIPHOSPHATE DIPHOSPHATASE"/>
    <property type="match status" value="1"/>
</dbReference>
<dbReference type="SUPFAM" id="SSF51338">
    <property type="entry name" value="Composite domain of metallo-dependent hydrolases"/>
    <property type="match status" value="1"/>
</dbReference>
<dbReference type="Gene3D" id="3.20.20.140">
    <property type="entry name" value="Metal-dependent hydrolases"/>
    <property type="match status" value="1"/>
</dbReference>
<sequence>MTAQLKLANAVLWSPDLPEPVDGADILVAGGRVAEIVPAGTGGPAETVVDCAGRWVLPGLIDSHMHSWGARSPNPVHWVVGQSPLSWFRAVGDLRRVLDAGFTTVREAGGPLGPGLRDAIAEGEVAGPRVIPAHLGISRTGGHGDCHSLPIAWVGQQPYMARIADGPDEVRTAVRMAARDGGEWVKIWASGAIALSDHDSPEHLHFSVEELEVICREAHALGMTVGAHVEFPSAIKACVRAGVDVIEHGFILDEETCLLMAERGVPVVSTMALLHRYLRWDGPEITEAQVEMARTLLPSVHASALLAYRSGVTVAIGSDSFAEPLTPFGANAEELLALREAGLPAEACLTAATINGARVAGREKDLGSVTVGKIADLIVTGRTSPLDDLNAVVGPDKIALVLRDGVPVAGTGLRRSISL</sequence>
<dbReference type="InterPro" id="IPR032466">
    <property type="entry name" value="Metal_Hydrolase"/>
</dbReference>
<organism evidence="2 3">
    <name type="scientific">Nonomuraea insulae</name>
    <dbReference type="NCBI Taxonomy" id="1616787"/>
    <lineage>
        <taxon>Bacteria</taxon>
        <taxon>Bacillati</taxon>
        <taxon>Actinomycetota</taxon>
        <taxon>Actinomycetes</taxon>
        <taxon>Streptosporangiales</taxon>
        <taxon>Streptosporangiaceae</taxon>
        <taxon>Nonomuraea</taxon>
    </lineage>
</organism>
<gene>
    <name evidence="2" type="ORF">ACFPZ3_27320</name>
</gene>
<dbReference type="EMBL" id="JBHSPA010000031">
    <property type="protein sequence ID" value="MFC5827585.1"/>
    <property type="molecule type" value="Genomic_DNA"/>
</dbReference>
<dbReference type="Gene3D" id="2.30.40.10">
    <property type="entry name" value="Urease, subunit C, domain 1"/>
    <property type="match status" value="1"/>
</dbReference>
<evidence type="ECO:0000259" key="1">
    <source>
        <dbReference type="Pfam" id="PF01979"/>
    </source>
</evidence>
<dbReference type="InterPro" id="IPR057744">
    <property type="entry name" value="OTAase-like"/>
</dbReference>
<comment type="caution">
    <text evidence="2">The sequence shown here is derived from an EMBL/GenBank/DDBJ whole genome shotgun (WGS) entry which is preliminary data.</text>
</comment>
<dbReference type="CDD" id="cd01299">
    <property type="entry name" value="Met_dep_hydrolase_A"/>
    <property type="match status" value="1"/>
</dbReference>
<dbReference type="InterPro" id="IPR011059">
    <property type="entry name" value="Metal-dep_hydrolase_composite"/>
</dbReference>
<evidence type="ECO:0000313" key="2">
    <source>
        <dbReference type="EMBL" id="MFC5827585.1"/>
    </source>
</evidence>
<dbReference type="RefSeq" id="WP_379517090.1">
    <property type="nucleotide sequence ID" value="NZ_JBHSPA010000031.1"/>
</dbReference>
<dbReference type="Pfam" id="PF01979">
    <property type="entry name" value="Amidohydro_1"/>
    <property type="match status" value="1"/>
</dbReference>
<dbReference type="PANTHER" id="PTHR43135">
    <property type="entry name" value="ALPHA-D-RIBOSE 1-METHYLPHOSPHONATE 5-TRIPHOSPHATE DIPHOSPHATASE"/>
    <property type="match status" value="1"/>
</dbReference>
<dbReference type="SUPFAM" id="SSF51556">
    <property type="entry name" value="Metallo-dependent hydrolases"/>
    <property type="match status" value="1"/>
</dbReference>
<name>A0ABW1CPE9_9ACTN</name>
<protein>
    <submittedName>
        <fullName evidence="2">Amidohydrolase family protein</fullName>
    </submittedName>
</protein>
<feature type="domain" description="Amidohydrolase-related" evidence="1">
    <location>
        <begin position="55"/>
        <end position="406"/>
    </location>
</feature>
<dbReference type="InterPro" id="IPR051781">
    <property type="entry name" value="Metallo-dep_Hydrolase"/>
</dbReference>
<proteinExistence type="predicted"/>